<feature type="region of interest" description="Disordered" evidence="1">
    <location>
        <begin position="1"/>
        <end position="36"/>
    </location>
</feature>
<dbReference type="eggNOG" id="ENOG502SC3B">
    <property type="taxonomic scope" value="Eukaryota"/>
</dbReference>
<keyword evidence="3" id="KW-1185">Reference proteome</keyword>
<sequence>MAKTLAQGRKPGSGRKPGKAKTLLEGRKPGSGRKKRQAIDAMGAASLSGYGSFKGLNKSGVLKKKEEQAMMANMGYVRQMVTPVITPTLPNALISPAQYITNERAPNLIRHHELDVLDAFEKLRKSPPPQQVPQLQAHPVPYIVRPNLPWPIDSQSLQRPILSPVPTSATVNVADISVQNGNNDHIVPTSNTTQ</sequence>
<dbReference type="KEGG" id="erc:Ecym_4607"/>
<dbReference type="AlphaFoldDB" id="G8JSB4"/>
<protein>
    <submittedName>
        <fullName evidence="2">Uncharacterized protein</fullName>
    </submittedName>
</protein>
<evidence type="ECO:0000313" key="2">
    <source>
        <dbReference type="EMBL" id="AET39636.1"/>
    </source>
</evidence>
<gene>
    <name evidence="2" type="ordered locus">Ecym_4607</name>
</gene>
<evidence type="ECO:0000313" key="3">
    <source>
        <dbReference type="Proteomes" id="UP000006790"/>
    </source>
</evidence>
<dbReference type="RefSeq" id="XP_003646453.1">
    <property type="nucleotide sequence ID" value="XM_003646405.1"/>
</dbReference>
<dbReference type="GeneID" id="11470171"/>
<dbReference type="EMBL" id="CP002500">
    <property type="protein sequence ID" value="AET39636.1"/>
    <property type="molecule type" value="Genomic_DNA"/>
</dbReference>
<evidence type="ECO:0000256" key="1">
    <source>
        <dbReference type="SAM" id="MobiDB-lite"/>
    </source>
</evidence>
<dbReference type="HOGENOM" id="CLU_1402430_0_0_1"/>
<dbReference type="OrthoDB" id="4070651at2759"/>
<reference evidence="3" key="1">
    <citation type="journal article" date="2012" name="G3 (Bethesda)">
        <title>Pichia sorbitophila, an interspecies yeast hybrid reveals early steps of genome resolution following polyploidization.</title>
        <authorList>
            <person name="Leh Louis V."/>
            <person name="Despons L."/>
            <person name="Friedrich A."/>
            <person name="Martin T."/>
            <person name="Durrens P."/>
            <person name="Casaregola S."/>
            <person name="Neuveglise C."/>
            <person name="Fairhead C."/>
            <person name="Marck C."/>
            <person name="Cruz J.A."/>
            <person name="Straub M.L."/>
            <person name="Kugler V."/>
            <person name="Sacerdot C."/>
            <person name="Uzunov Z."/>
            <person name="Thierry A."/>
            <person name="Weiss S."/>
            <person name="Bleykasten C."/>
            <person name="De Montigny J."/>
            <person name="Jacques N."/>
            <person name="Jung P."/>
            <person name="Lemaire M."/>
            <person name="Mallet S."/>
            <person name="Morel G."/>
            <person name="Richard G.F."/>
            <person name="Sarkar A."/>
            <person name="Savel G."/>
            <person name="Schacherer J."/>
            <person name="Seret M.L."/>
            <person name="Talla E."/>
            <person name="Samson G."/>
            <person name="Jubin C."/>
            <person name="Poulain J."/>
            <person name="Vacherie B."/>
            <person name="Barbe V."/>
            <person name="Pelletier E."/>
            <person name="Sherman D.J."/>
            <person name="Westhof E."/>
            <person name="Weissenbach J."/>
            <person name="Baret P.V."/>
            <person name="Wincker P."/>
            <person name="Gaillardin C."/>
            <person name="Dujon B."/>
            <person name="Souciet J.L."/>
        </authorList>
    </citation>
    <scope>NUCLEOTIDE SEQUENCE [LARGE SCALE GENOMIC DNA]</scope>
    <source>
        <strain evidence="3">CBS 270.75 / DBVPG 7215 / KCTC 17166 / NRRL Y-17582</strain>
    </source>
</reference>
<proteinExistence type="predicted"/>
<dbReference type="InParanoid" id="G8JSB4"/>
<dbReference type="Proteomes" id="UP000006790">
    <property type="component" value="Chromosome 4"/>
</dbReference>
<name>G8JSB4_ERECY</name>
<organism evidence="2 3">
    <name type="scientific">Eremothecium cymbalariae (strain CBS 270.75 / DBVPG 7215 / KCTC 17166 / NRRL Y-17582)</name>
    <name type="common">Yeast</name>
    <dbReference type="NCBI Taxonomy" id="931890"/>
    <lineage>
        <taxon>Eukaryota</taxon>
        <taxon>Fungi</taxon>
        <taxon>Dikarya</taxon>
        <taxon>Ascomycota</taxon>
        <taxon>Saccharomycotina</taxon>
        <taxon>Saccharomycetes</taxon>
        <taxon>Saccharomycetales</taxon>
        <taxon>Saccharomycetaceae</taxon>
        <taxon>Eremothecium</taxon>
    </lineage>
</organism>
<accession>G8JSB4</accession>